<sequence>MMTFFGIVFAILAVGALSIIALFLSCDSAAEREQEEQKQHEDY</sequence>
<evidence type="ECO:0000313" key="1">
    <source>
        <dbReference type="EMBL" id="CAB4135928.1"/>
    </source>
</evidence>
<proteinExistence type="predicted"/>
<name>A0A6J5RYY5_9CAUD</name>
<organism evidence="3">
    <name type="scientific">uncultured Caudovirales phage</name>
    <dbReference type="NCBI Taxonomy" id="2100421"/>
    <lineage>
        <taxon>Viruses</taxon>
        <taxon>Duplodnaviria</taxon>
        <taxon>Heunggongvirae</taxon>
        <taxon>Uroviricota</taxon>
        <taxon>Caudoviricetes</taxon>
        <taxon>Peduoviridae</taxon>
        <taxon>Maltschvirus</taxon>
        <taxon>Maltschvirus maltsch</taxon>
    </lineage>
</organism>
<dbReference type="EMBL" id="LR797293">
    <property type="protein sequence ID" value="CAB4199576.1"/>
    <property type="molecule type" value="Genomic_DNA"/>
</dbReference>
<accession>A0A6J5RYY5</accession>
<reference evidence="3" key="1">
    <citation type="submission" date="2020-05" db="EMBL/GenBank/DDBJ databases">
        <authorList>
            <person name="Chiriac C."/>
            <person name="Salcher M."/>
            <person name="Ghai R."/>
            <person name="Kavagutti S V."/>
        </authorList>
    </citation>
    <scope>NUCLEOTIDE SEQUENCE</scope>
</reference>
<gene>
    <name evidence="3" type="ORF">UFOVP1350_3</name>
    <name evidence="1" type="ORF">UFOVP301_34</name>
    <name evidence="2" type="ORF">UFOVP576_37</name>
</gene>
<evidence type="ECO:0000313" key="2">
    <source>
        <dbReference type="EMBL" id="CAB4150839.1"/>
    </source>
</evidence>
<protein>
    <submittedName>
        <fullName evidence="3">Uncharacterized protein</fullName>
    </submittedName>
</protein>
<dbReference type="EMBL" id="LR796308">
    <property type="protein sequence ID" value="CAB4135928.1"/>
    <property type="molecule type" value="Genomic_DNA"/>
</dbReference>
<evidence type="ECO:0000313" key="3">
    <source>
        <dbReference type="EMBL" id="CAB4199576.1"/>
    </source>
</evidence>
<dbReference type="EMBL" id="LR796550">
    <property type="protein sequence ID" value="CAB4150839.1"/>
    <property type="molecule type" value="Genomic_DNA"/>
</dbReference>